<keyword evidence="1" id="KW-0472">Membrane</keyword>
<keyword evidence="2" id="KW-0812">Transmembrane</keyword>
<keyword evidence="3" id="KW-0998">Cell outer membrane</keyword>
<protein>
    <submittedName>
        <fullName evidence="8">Hemolysin</fullName>
    </submittedName>
</protein>
<dbReference type="GO" id="GO:0098046">
    <property type="term" value="C:type V protein secretion system complex"/>
    <property type="evidence" value="ECO:0007669"/>
    <property type="project" value="TreeGrafter"/>
</dbReference>
<evidence type="ECO:0000259" key="5">
    <source>
        <dbReference type="Pfam" id="PF03865"/>
    </source>
</evidence>
<dbReference type="Pfam" id="PF08479">
    <property type="entry name" value="POTRA_2"/>
    <property type="match status" value="1"/>
</dbReference>
<feature type="domain" description="Polypeptide-transport-associated ShlB-type" evidence="6">
    <location>
        <begin position="108"/>
        <end position="181"/>
    </location>
</feature>
<proteinExistence type="predicted"/>
<feature type="compositionally biased region" description="Basic and acidic residues" evidence="4">
    <location>
        <begin position="70"/>
        <end position="79"/>
    </location>
</feature>
<evidence type="ECO:0000256" key="3">
    <source>
        <dbReference type="ARBA" id="ARBA00023237"/>
    </source>
</evidence>
<dbReference type="InterPro" id="IPR051544">
    <property type="entry name" value="TPS_OM_transporter"/>
</dbReference>
<keyword evidence="1" id="KW-1134">Transmembrane beta strand</keyword>
<dbReference type="Pfam" id="PF03865">
    <property type="entry name" value="ShlB"/>
    <property type="match status" value="1"/>
</dbReference>
<organism evidence="8 9">
    <name type="scientific">Parazoarcus communis</name>
    <dbReference type="NCBI Taxonomy" id="41977"/>
    <lineage>
        <taxon>Bacteria</taxon>
        <taxon>Pseudomonadati</taxon>
        <taxon>Pseudomonadota</taxon>
        <taxon>Betaproteobacteria</taxon>
        <taxon>Rhodocyclales</taxon>
        <taxon>Zoogloeaceae</taxon>
        <taxon>Parazoarcus</taxon>
    </lineage>
</organism>
<dbReference type="Pfam" id="PF17287">
    <property type="entry name" value="POTRA_3"/>
    <property type="match status" value="1"/>
</dbReference>
<dbReference type="Gene3D" id="2.40.160.50">
    <property type="entry name" value="membrane protein fhac: a member of the omp85/tpsb transporter family"/>
    <property type="match status" value="1"/>
</dbReference>
<evidence type="ECO:0000256" key="2">
    <source>
        <dbReference type="ARBA" id="ARBA00022692"/>
    </source>
</evidence>
<feature type="region of interest" description="Disordered" evidence="4">
    <location>
        <begin position="70"/>
        <end position="93"/>
    </location>
</feature>
<dbReference type="InterPro" id="IPR035251">
    <property type="entry name" value="ShlB_POTRA"/>
</dbReference>
<dbReference type="GO" id="GO:0008320">
    <property type="term" value="F:protein transmembrane transporter activity"/>
    <property type="evidence" value="ECO:0007669"/>
    <property type="project" value="TreeGrafter"/>
</dbReference>
<gene>
    <name evidence="8" type="ORF">CEW83_04640</name>
</gene>
<dbReference type="PIRSF" id="PIRSF029745">
    <property type="entry name" value="FhaC"/>
    <property type="match status" value="1"/>
</dbReference>
<evidence type="ECO:0000256" key="1">
    <source>
        <dbReference type="ARBA" id="ARBA00022452"/>
    </source>
</evidence>
<keyword evidence="9" id="KW-1185">Reference proteome</keyword>
<feature type="domain" description="ShlB POTRA" evidence="7">
    <location>
        <begin position="183"/>
        <end position="236"/>
    </location>
</feature>
<dbReference type="InterPro" id="IPR027282">
    <property type="entry name" value="TPS"/>
</dbReference>
<dbReference type="PANTHER" id="PTHR34597">
    <property type="entry name" value="SLR1661 PROTEIN"/>
    <property type="match status" value="1"/>
</dbReference>
<sequence length="597" mass="65090">MTRLAAVTALTKWVTPQLLHGFNRSLPVLVALALTLTLIPQARAQAPAQADRDAAARQAEILQRQDELRRRQELERQIPPDRSGGGIDTRGLMPPVDASGAGLTCREIDKISISGAPNLSTSTRERIESAFSGRCLGVSEIEQILALITQDYIFRGFVTTRAYLPQQDLSTGQLEILVIEGVIEKILLEDGAEGSVRASNAFPVSAGELLNLRDIEQGMEQINRLASNNAVMDIRPGDAPGGSVVAVRNEPTTPFHASLSYDNQGSKSTGDEQYGVSLSADRLFGLNEFLLYSHRQSAPHDEDRKLSESNSLTFVLPLGYSTFTFTKSESRYVSMVNAPSGLDLQTSGTSESDIWRLDRTVFRDQTSRVGLAGTLTMKSSKNYLEGLLLGVSSRRLSIFDLDTTLTTGFLGGSLTLELGYARGLDFAGALKDGPNLPREAPRAQFEKYKYGYYFSRPFQVAGLDLAVTSQLTGQIAKDTLYGSEQLLIGGIYTVRGFVNNTLSGDHGYYVRNELSLRRTFSMNGTAMPMRFYMALDQGEVSNRVAGVPQGLLQGGAVGVTLSIKGGSLDVFTAYPIDMPDFLTAEEPQTWVRLSYSL</sequence>
<dbReference type="GO" id="GO:0046819">
    <property type="term" value="P:protein secretion by the type V secretion system"/>
    <property type="evidence" value="ECO:0007669"/>
    <property type="project" value="TreeGrafter"/>
</dbReference>
<name>A0A2U8GQ14_9RHOO</name>
<evidence type="ECO:0000313" key="8">
    <source>
        <dbReference type="EMBL" id="AWI74585.1"/>
    </source>
</evidence>
<evidence type="ECO:0000259" key="6">
    <source>
        <dbReference type="Pfam" id="PF08479"/>
    </source>
</evidence>
<dbReference type="KEGG" id="acom:CEW83_04640"/>
<dbReference type="Gene3D" id="3.10.20.310">
    <property type="entry name" value="membrane protein fhac"/>
    <property type="match status" value="1"/>
</dbReference>
<dbReference type="RefSeq" id="WP_108948291.1">
    <property type="nucleotide sequence ID" value="NZ_CP022187.1"/>
</dbReference>
<dbReference type="AlphaFoldDB" id="A0A2U8GQ14"/>
<feature type="domain" description="Haemolysin activator HlyB C-terminal" evidence="5">
    <location>
        <begin position="241"/>
        <end position="560"/>
    </location>
</feature>
<evidence type="ECO:0000256" key="4">
    <source>
        <dbReference type="SAM" id="MobiDB-lite"/>
    </source>
</evidence>
<dbReference type="InterPro" id="IPR005565">
    <property type="entry name" value="Hemolysn_activator_HlyB_C"/>
</dbReference>
<dbReference type="EMBL" id="CP022187">
    <property type="protein sequence ID" value="AWI74585.1"/>
    <property type="molecule type" value="Genomic_DNA"/>
</dbReference>
<accession>A0A2U8GQ14</accession>
<dbReference type="InterPro" id="IPR013686">
    <property type="entry name" value="Polypept-transport_assoc_ShlB"/>
</dbReference>
<dbReference type="PANTHER" id="PTHR34597:SF3">
    <property type="entry name" value="OUTER MEMBRANE TRANSPORTER CDIB"/>
    <property type="match status" value="1"/>
</dbReference>
<evidence type="ECO:0000259" key="7">
    <source>
        <dbReference type="Pfam" id="PF17287"/>
    </source>
</evidence>
<reference evidence="8 9" key="1">
    <citation type="submission" date="2017-06" db="EMBL/GenBank/DDBJ databases">
        <title>Azoarcus.</title>
        <authorList>
            <person name="Woo J.-H."/>
            <person name="Kim H.-S."/>
        </authorList>
    </citation>
    <scope>NUCLEOTIDE SEQUENCE [LARGE SCALE GENOMIC DNA]</scope>
    <source>
        <strain evidence="8 9">TSPY31</strain>
    </source>
</reference>
<evidence type="ECO:0000313" key="9">
    <source>
        <dbReference type="Proteomes" id="UP000244930"/>
    </source>
</evidence>
<dbReference type="Proteomes" id="UP000244930">
    <property type="component" value="Chromosome"/>
</dbReference>